<dbReference type="Proteomes" id="UP000078492">
    <property type="component" value="Unassembled WGS sequence"/>
</dbReference>
<name>A0A151J8B7_9HYME</name>
<reference evidence="1 2" key="1">
    <citation type="submission" date="2015-09" db="EMBL/GenBank/DDBJ databases">
        <title>Trachymyrmex cornetzi WGS genome.</title>
        <authorList>
            <person name="Nygaard S."/>
            <person name="Hu H."/>
            <person name="Boomsma J."/>
            <person name="Zhang G."/>
        </authorList>
    </citation>
    <scope>NUCLEOTIDE SEQUENCE [LARGE SCALE GENOMIC DNA]</scope>
    <source>
        <strain evidence="1">Tcor2-1</strain>
        <tissue evidence="1">Whole body</tissue>
    </source>
</reference>
<organism evidence="1 2">
    <name type="scientific">Trachymyrmex cornetzi</name>
    <dbReference type="NCBI Taxonomy" id="471704"/>
    <lineage>
        <taxon>Eukaryota</taxon>
        <taxon>Metazoa</taxon>
        <taxon>Ecdysozoa</taxon>
        <taxon>Arthropoda</taxon>
        <taxon>Hexapoda</taxon>
        <taxon>Insecta</taxon>
        <taxon>Pterygota</taxon>
        <taxon>Neoptera</taxon>
        <taxon>Endopterygota</taxon>
        <taxon>Hymenoptera</taxon>
        <taxon>Apocrita</taxon>
        <taxon>Aculeata</taxon>
        <taxon>Formicoidea</taxon>
        <taxon>Formicidae</taxon>
        <taxon>Myrmicinae</taxon>
        <taxon>Trachymyrmex</taxon>
    </lineage>
</organism>
<keyword evidence="2" id="KW-1185">Reference proteome</keyword>
<evidence type="ECO:0000313" key="2">
    <source>
        <dbReference type="Proteomes" id="UP000078492"/>
    </source>
</evidence>
<dbReference type="EMBL" id="KQ979537">
    <property type="protein sequence ID" value="KYN21102.1"/>
    <property type="molecule type" value="Genomic_DNA"/>
</dbReference>
<gene>
    <name evidence="1" type="ORF">ALC57_06535</name>
</gene>
<evidence type="ECO:0000313" key="1">
    <source>
        <dbReference type="EMBL" id="KYN21102.1"/>
    </source>
</evidence>
<proteinExistence type="predicted"/>
<protein>
    <submittedName>
        <fullName evidence="1">Uncharacterized protein</fullName>
    </submittedName>
</protein>
<dbReference type="AlphaFoldDB" id="A0A151J8B7"/>
<sequence>MSLTLALNGTTSILTASYFPALDLSNGEYELDLMNFETYNAIPNVTSANNKFYFDTDDKIITIPEGSYELSAINRYLRAAIRHVRRQTLNDKGNSDDEYIFDDDDDNDNAHKEEILILRANENTMRSEIKCAYRINFTTPNNIGSLLGYSKSRVLQPNKWHASDKPVNIMNVTILRIECNITAGAYNNDKPAHTIHEFAVNVPPGYKLSDTPTHVIYLPVVARNVTDITIRIVDQNGQLINLRGEEISIRLHIRRRR</sequence>
<accession>A0A151J8B7</accession>